<feature type="transmembrane region" description="Helical" evidence="16">
    <location>
        <begin position="77"/>
        <end position="99"/>
    </location>
</feature>
<dbReference type="GO" id="GO:0004992">
    <property type="term" value="F:platelet activating factor receptor activity"/>
    <property type="evidence" value="ECO:0007669"/>
    <property type="project" value="InterPro"/>
</dbReference>
<keyword evidence="6 14" id="KW-0812">Transmembrane</keyword>
<dbReference type="InterPro" id="IPR002282">
    <property type="entry name" value="PAF_rcpt"/>
</dbReference>
<evidence type="ECO:0000256" key="1">
    <source>
        <dbReference type="ARBA" id="ARBA00004651"/>
    </source>
</evidence>
<keyword evidence="19" id="KW-1185">Reference proteome</keyword>
<feature type="transmembrane region" description="Helical" evidence="16">
    <location>
        <begin position="328"/>
        <end position="347"/>
    </location>
</feature>
<dbReference type="GO" id="GO:0006935">
    <property type="term" value="P:chemotaxis"/>
    <property type="evidence" value="ECO:0007669"/>
    <property type="project" value="UniProtKB-KW"/>
</dbReference>
<dbReference type="PANTHER" id="PTHR24233">
    <property type="entry name" value="P2Y PURINOCEPTOR-RELATED G-PROTEIN COUPLED RECEPTOR"/>
    <property type="match status" value="1"/>
</dbReference>
<evidence type="ECO:0000256" key="3">
    <source>
        <dbReference type="ARBA" id="ARBA00016224"/>
    </source>
</evidence>
<dbReference type="PRINTS" id="PR00237">
    <property type="entry name" value="GPCRRHODOPSN"/>
</dbReference>
<feature type="region of interest" description="Disordered" evidence="15">
    <location>
        <begin position="377"/>
        <end position="404"/>
    </location>
</feature>
<evidence type="ECO:0000256" key="2">
    <source>
        <dbReference type="ARBA" id="ARBA00011145"/>
    </source>
</evidence>
<evidence type="ECO:0000256" key="8">
    <source>
        <dbReference type="ARBA" id="ARBA00023040"/>
    </source>
</evidence>
<name>A0A8C5FC16_GADMO</name>
<dbReference type="Gene3D" id="1.20.1070.10">
    <property type="entry name" value="Rhodopsin 7-helix transmembrane proteins"/>
    <property type="match status" value="1"/>
</dbReference>
<evidence type="ECO:0000256" key="6">
    <source>
        <dbReference type="ARBA" id="ARBA00022692"/>
    </source>
</evidence>
<evidence type="ECO:0000256" key="12">
    <source>
        <dbReference type="ARBA" id="ARBA00023180"/>
    </source>
</evidence>
<keyword evidence="12" id="KW-0325">Glycoprotein</keyword>
<keyword evidence="8 14" id="KW-0297">G-protein coupled receptor</keyword>
<keyword evidence="9 16" id="KW-0472">Membrane</keyword>
<evidence type="ECO:0000256" key="13">
    <source>
        <dbReference type="ARBA" id="ARBA00023224"/>
    </source>
</evidence>
<comment type="subcellular location">
    <subcellularLocation>
        <location evidence="1">Cell membrane</location>
        <topology evidence="1">Multi-pass membrane protein</topology>
    </subcellularLocation>
</comment>
<dbReference type="Proteomes" id="UP000694546">
    <property type="component" value="Chromosome 5"/>
</dbReference>
<evidence type="ECO:0000256" key="4">
    <source>
        <dbReference type="ARBA" id="ARBA00022475"/>
    </source>
</evidence>
<feature type="transmembrane region" description="Helical" evidence="16">
    <location>
        <begin position="119"/>
        <end position="138"/>
    </location>
</feature>
<keyword evidence="7 16" id="KW-1133">Transmembrane helix</keyword>
<dbReference type="OrthoDB" id="5985406at2759"/>
<proteinExistence type="inferred from homology"/>
<dbReference type="Pfam" id="PF00001">
    <property type="entry name" value="7tm_1"/>
    <property type="match status" value="1"/>
</dbReference>
<reference evidence="18" key="2">
    <citation type="submission" date="2025-09" db="UniProtKB">
        <authorList>
            <consortium name="Ensembl"/>
        </authorList>
    </citation>
    <scope>IDENTIFICATION</scope>
</reference>
<evidence type="ECO:0000256" key="9">
    <source>
        <dbReference type="ARBA" id="ARBA00023136"/>
    </source>
</evidence>
<comment type="similarity">
    <text evidence="14">Belongs to the G-protein coupled receptor 1 family.</text>
</comment>
<evidence type="ECO:0000313" key="19">
    <source>
        <dbReference type="Proteomes" id="UP000694546"/>
    </source>
</evidence>
<evidence type="ECO:0000256" key="7">
    <source>
        <dbReference type="ARBA" id="ARBA00022989"/>
    </source>
</evidence>
<evidence type="ECO:0000256" key="15">
    <source>
        <dbReference type="SAM" id="MobiDB-lite"/>
    </source>
</evidence>
<evidence type="ECO:0000256" key="11">
    <source>
        <dbReference type="ARBA" id="ARBA00023170"/>
    </source>
</evidence>
<dbReference type="InterPro" id="IPR000276">
    <property type="entry name" value="GPCR_Rhodpsn"/>
</dbReference>
<dbReference type="PANTHER" id="PTHR24233:SF6">
    <property type="entry name" value="PLATELET-ACTIVATING FACTOR RECEPTOR"/>
    <property type="match status" value="1"/>
</dbReference>
<dbReference type="SUPFAM" id="SSF81321">
    <property type="entry name" value="Family A G protein-coupled receptor-like"/>
    <property type="match status" value="1"/>
</dbReference>
<feature type="transmembrane region" description="Helical" evidence="16">
    <location>
        <begin position="213"/>
        <end position="238"/>
    </location>
</feature>
<evidence type="ECO:0000256" key="14">
    <source>
        <dbReference type="RuleBase" id="RU000688"/>
    </source>
</evidence>
<feature type="transmembrane region" description="Helical" evidence="16">
    <location>
        <begin position="45"/>
        <end position="65"/>
    </location>
</feature>
<reference evidence="18" key="1">
    <citation type="submission" date="2025-08" db="UniProtKB">
        <authorList>
            <consortium name="Ensembl"/>
        </authorList>
    </citation>
    <scope>IDENTIFICATION</scope>
</reference>
<accession>A0A8C5FC16</accession>
<evidence type="ECO:0000256" key="10">
    <source>
        <dbReference type="ARBA" id="ARBA00023157"/>
    </source>
</evidence>
<dbReference type="GeneTree" id="ENSGT01110000267167"/>
<keyword evidence="5" id="KW-0145">Chemotaxis</keyword>
<dbReference type="GO" id="GO:0045028">
    <property type="term" value="F:G protein-coupled purinergic nucleotide receptor activity"/>
    <property type="evidence" value="ECO:0007669"/>
    <property type="project" value="TreeGrafter"/>
</dbReference>
<feature type="domain" description="G-protein coupled receptors family 1 profile" evidence="17">
    <location>
        <begin position="57"/>
        <end position="344"/>
    </location>
</feature>
<dbReference type="GO" id="GO:0005886">
    <property type="term" value="C:plasma membrane"/>
    <property type="evidence" value="ECO:0007669"/>
    <property type="project" value="UniProtKB-SubCell"/>
</dbReference>
<feature type="compositionally biased region" description="Basic and acidic residues" evidence="15">
    <location>
        <begin position="382"/>
        <end position="404"/>
    </location>
</feature>
<dbReference type="OMA" id="WNIVIIR"/>
<keyword evidence="4" id="KW-1003">Cell membrane</keyword>
<keyword evidence="13 14" id="KW-0807">Transducer</keyword>
<dbReference type="PRINTS" id="PR01153">
    <property type="entry name" value="PAFRECEPTOR"/>
</dbReference>
<dbReference type="PROSITE" id="PS00237">
    <property type="entry name" value="G_PROTEIN_RECEP_F1_1"/>
    <property type="match status" value="1"/>
</dbReference>
<evidence type="ECO:0000313" key="18">
    <source>
        <dbReference type="Ensembl" id="ENSGMOP00000025628.1"/>
    </source>
</evidence>
<dbReference type="InterPro" id="IPR017452">
    <property type="entry name" value="GPCR_Rhodpsn_7TM"/>
</dbReference>
<evidence type="ECO:0000256" key="16">
    <source>
        <dbReference type="SAM" id="Phobius"/>
    </source>
</evidence>
<keyword evidence="11 14" id="KW-0675">Receptor</keyword>
<dbReference type="PROSITE" id="PS50262">
    <property type="entry name" value="G_PROTEIN_RECEP_F1_2"/>
    <property type="match status" value="1"/>
</dbReference>
<evidence type="ECO:0000259" key="17">
    <source>
        <dbReference type="PROSITE" id="PS50262"/>
    </source>
</evidence>
<feature type="transmembrane region" description="Helical" evidence="16">
    <location>
        <begin position="273"/>
        <end position="293"/>
    </location>
</feature>
<comment type="subunit">
    <text evidence="2">Interacts with ARRB1.</text>
</comment>
<dbReference type="Ensembl" id="ENSGMOT00000062676.1">
    <property type="protein sequence ID" value="ENSGMOP00000025628.1"/>
    <property type="gene ID" value="ENSGMOG00000030171.1"/>
</dbReference>
<protein>
    <recommendedName>
        <fullName evidence="3">Platelet-activating factor receptor</fullName>
    </recommendedName>
</protein>
<keyword evidence="10" id="KW-1015">Disulfide bond</keyword>
<sequence>MDMTFITEDEPLSLDNTGLNGSAPDILQANDHFLDSEFRYTLFSASYGIIFILGFLANCYVLFVIRRIRGAHAIGEIRVYMANLTVADLLFVCALPFWVGYYSRDGDWIYPDFLCRVTGSMFFINTYCSILFLCAISVNRYWAISRPLSAVASDSWRRGAGVSCAIWAVTLGAAVPSLLSPASYLDERNKTRCFEGFHRQSDETKRGVALTHFLIIAMFFVVFILVVACNLLIARALLRKPPGARSRSAAAEREGQSVRAPASVRPRGVKRQALQMLCAVVGVFVLCFLPHHVVQGPWTLAVLGISEGWGSVTWCRTTRQTLNDAHQVTLLLMGLNCILDPVVYCFATNKFKTFISRHMRKLMKGEACSTQTYTSQVSTQESSRRAPGEEHSMATIGKDCEMHG</sequence>
<gene>
    <name evidence="18" type="primary">ptafr</name>
</gene>
<feature type="transmembrane region" description="Helical" evidence="16">
    <location>
        <begin position="159"/>
        <end position="179"/>
    </location>
</feature>
<evidence type="ECO:0000256" key="5">
    <source>
        <dbReference type="ARBA" id="ARBA00022500"/>
    </source>
</evidence>
<organism evidence="18 19">
    <name type="scientific">Gadus morhua</name>
    <name type="common">Atlantic cod</name>
    <dbReference type="NCBI Taxonomy" id="8049"/>
    <lineage>
        <taxon>Eukaryota</taxon>
        <taxon>Metazoa</taxon>
        <taxon>Chordata</taxon>
        <taxon>Craniata</taxon>
        <taxon>Vertebrata</taxon>
        <taxon>Euteleostomi</taxon>
        <taxon>Actinopterygii</taxon>
        <taxon>Neopterygii</taxon>
        <taxon>Teleostei</taxon>
        <taxon>Neoteleostei</taxon>
        <taxon>Acanthomorphata</taxon>
        <taxon>Zeiogadaria</taxon>
        <taxon>Gadariae</taxon>
        <taxon>Gadiformes</taxon>
        <taxon>Gadoidei</taxon>
        <taxon>Gadidae</taxon>
        <taxon>Gadus</taxon>
    </lineage>
</organism>
<dbReference type="AlphaFoldDB" id="A0A8C5FC16"/>